<feature type="transmembrane region" description="Helical" evidence="7">
    <location>
        <begin position="323"/>
        <end position="345"/>
    </location>
</feature>
<dbReference type="CDD" id="cd17328">
    <property type="entry name" value="MFS_spinster_like"/>
    <property type="match status" value="1"/>
</dbReference>
<feature type="transmembrane region" description="Helical" evidence="7">
    <location>
        <begin position="264"/>
        <end position="286"/>
    </location>
</feature>
<accession>B0T7I0</accession>
<dbReference type="InterPro" id="IPR020846">
    <property type="entry name" value="MFS_dom"/>
</dbReference>
<evidence type="ECO:0000256" key="5">
    <source>
        <dbReference type="ARBA" id="ARBA00023136"/>
    </source>
</evidence>
<keyword evidence="5 7" id="KW-0472">Membrane</keyword>
<evidence type="ECO:0000256" key="2">
    <source>
        <dbReference type="ARBA" id="ARBA00022448"/>
    </source>
</evidence>
<comment type="subcellular location">
    <subcellularLocation>
        <location evidence="1">Membrane</location>
        <topology evidence="1">Multi-pass membrane protein</topology>
    </subcellularLocation>
</comment>
<dbReference type="PANTHER" id="PTHR23505:SF79">
    <property type="entry name" value="PROTEIN SPINSTER"/>
    <property type="match status" value="1"/>
</dbReference>
<dbReference type="eggNOG" id="COG2271">
    <property type="taxonomic scope" value="Bacteria"/>
</dbReference>
<dbReference type="AlphaFoldDB" id="B0T7I0"/>
<keyword evidence="4 7" id="KW-1133">Transmembrane helix</keyword>
<dbReference type="Gene3D" id="1.20.1250.20">
    <property type="entry name" value="MFS general substrate transporter like domains"/>
    <property type="match status" value="2"/>
</dbReference>
<evidence type="ECO:0000313" key="9">
    <source>
        <dbReference type="EMBL" id="ABZ69718.1"/>
    </source>
</evidence>
<feature type="transmembrane region" description="Helical" evidence="7">
    <location>
        <begin position="96"/>
        <end position="118"/>
    </location>
</feature>
<keyword evidence="3 7" id="KW-0812">Transmembrane</keyword>
<dbReference type="InterPro" id="IPR011701">
    <property type="entry name" value="MFS"/>
</dbReference>
<protein>
    <submittedName>
        <fullName evidence="9">Major facilitator superfamily MFS_1</fullName>
    </submittedName>
</protein>
<feature type="transmembrane region" description="Helical" evidence="7">
    <location>
        <begin position="421"/>
        <end position="442"/>
    </location>
</feature>
<evidence type="ECO:0000256" key="1">
    <source>
        <dbReference type="ARBA" id="ARBA00004141"/>
    </source>
</evidence>
<evidence type="ECO:0000256" key="3">
    <source>
        <dbReference type="ARBA" id="ARBA00022692"/>
    </source>
</evidence>
<dbReference type="Pfam" id="PF07690">
    <property type="entry name" value="MFS_1"/>
    <property type="match status" value="1"/>
</dbReference>
<feature type="compositionally biased region" description="Basic and acidic residues" evidence="6">
    <location>
        <begin position="522"/>
        <end position="532"/>
    </location>
</feature>
<feature type="transmembrane region" description="Helical" evidence="7">
    <location>
        <begin position="365"/>
        <end position="384"/>
    </location>
</feature>
<name>B0T7I0_CAUSK</name>
<feature type="transmembrane region" description="Helical" evidence="7">
    <location>
        <begin position="454"/>
        <end position="476"/>
    </location>
</feature>
<feature type="region of interest" description="Disordered" evidence="6">
    <location>
        <begin position="522"/>
        <end position="542"/>
    </location>
</feature>
<dbReference type="PROSITE" id="PS50850">
    <property type="entry name" value="MFS"/>
    <property type="match status" value="1"/>
</dbReference>
<dbReference type="EMBL" id="CP000927">
    <property type="protein sequence ID" value="ABZ69718.1"/>
    <property type="molecule type" value="Genomic_DNA"/>
</dbReference>
<reference evidence="9" key="1">
    <citation type="submission" date="2008-01" db="EMBL/GenBank/DDBJ databases">
        <title>Complete sequence of chromosome of Caulobacter sp. K31.</title>
        <authorList>
            <consortium name="US DOE Joint Genome Institute"/>
            <person name="Copeland A."/>
            <person name="Lucas S."/>
            <person name="Lapidus A."/>
            <person name="Barry K."/>
            <person name="Glavina del Rio T."/>
            <person name="Dalin E."/>
            <person name="Tice H."/>
            <person name="Pitluck S."/>
            <person name="Bruce D."/>
            <person name="Goodwin L."/>
            <person name="Thompson L.S."/>
            <person name="Brettin T."/>
            <person name="Detter J.C."/>
            <person name="Han C."/>
            <person name="Schmutz J."/>
            <person name="Larimer F."/>
            <person name="Land M."/>
            <person name="Hauser L."/>
            <person name="Kyrpides N."/>
            <person name="Kim E."/>
            <person name="Stephens C."/>
            <person name="Richardson P."/>
        </authorList>
    </citation>
    <scope>NUCLEOTIDE SEQUENCE [LARGE SCALE GENOMIC DNA]</scope>
    <source>
        <strain evidence="9">K31</strain>
    </source>
</reference>
<feature type="transmembrane region" description="Helical" evidence="7">
    <location>
        <begin position="63"/>
        <end position="84"/>
    </location>
</feature>
<dbReference type="PANTHER" id="PTHR23505">
    <property type="entry name" value="SPINSTER"/>
    <property type="match status" value="1"/>
</dbReference>
<proteinExistence type="predicted"/>
<feature type="transmembrane region" description="Helical" evidence="7">
    <location>
        <begin position="25"/>
        <end position="42"/>
    </location>
</feature>
<gene>
    <name evidence="9" type="ordered locus">Caul_0585</name>
</gene>
<feature type="transmembrane region" description="Helical" evidence="7">
    <location>
        <begin position="196"/>
        <end position="215"/>
    </location>
</feature>
<dbReference type="InterPro" id="IPR044770">
    <property type="entry name" value="MFS_spinster-like"/>
</dbReference>
<feature type="transmembrane region" description="Helical" evidence="7">
    <location>
        <begin position="155"/>
        <end position="176"/>
    </location>
</feature>
<evidence type="ECO:0000256" key="6">
    <source>
        <dbReference type="SAM" id="MobiDB-lite"/>
    </source>
</evidence>
<feature type="transmembrane region" description="Helical" evidence="7">
    <location>
        <begin position="396"/>
        <end position="415"/>
    </location>
</feature>
<keyword evidence="2" id="KW-0813">Transport</keyword>
<feature type="transmembrane region" description="Helical" evidence="7">
    <location>
        <begin position="292"/>
        <end position="311"/>
    </location>
</feature>
<dbReference type="KEGG" id="cak:Caul_0585"/>
<organism evidence="9">
    <name type="scientific">Caulobacter sp. (strain K31)</name>
    <dbReference type="NCBI Taxonomy" id="366602"/>
    <lineage>
        <taxon>Bacteria</taxon>
        <taxon>Pseudomonadati</taxon>
        <taxon>Pseudomonadota</taxon>
        <taxon>Alphaproteobacteria</taxon>
        <taxon>Caulobacterales</taxon>
        <taxon>Caulobacteraceae</taxon>
        <taxon>Caulobacter</taxon>
    </lineage>
</organism>
<dbReference type="GO" id="GO:0016020">
    <property type="term" value="C:membrane"/>
    <property type="evidence" value="ECO:0007669"/>
    <property type="project" value="UniProtKB-SubCell"/>
</dbReference>
<dbReference type="STRING" id="366602.Caul_0585"/>
<evidence type="ECO:0000256" key="4">
    <source>
        <dbReference type="ARBA" id="ARBA00022989"/>
    </source>
</evidence>
<feature type="domain" description="Major facilitator superfamily (MFS) profile" evidence="8">
    <location>
        <begin position="29"/>
        <end position="515"/>
    </location>
</feature>
<dbReference type="HOGENOM" id="CLU_001265_5_12_5"/>
<evidence type="ECO:0000259" key="8">
    <source>
        <dbReference type="PROSITE" id="PS50850"/>
    </source>
</evidence>
<evidence type="ECO:0000256" key="7">
    <source>
        <dbReference type="SAM" id="Phobius"/>
    </source>
</evidence>
<dbReference type="InterPro" id="IPR036259">
    <property type="entry name" value="MFS_trans_sf"/>
</dbReference>
<sequence length="542" mass="57519">MKAGATPNRLGGRPADSAAPMGGSYAWYATGVLALVYVLNFVDRQIISILAEDIKRDLHVTDAQLGFLYGTAFAIFYALFGIPFGMLADRWRRGRLIAIGLVVWSAMTAASGFAFNFLQLALARVGVGVGEATASPAAFSMLGDYFPRERRALAASLYSTGLYLGMGLSLPIGGWIAQSWNDTYAAGAAPFGLAGWQVAFLAVGLPGLAMALWVLTLREPVRGCNDGAPRPLVTPGAGKLFLADLAAILPPLTLWSVSRQPRMLAVNLAVAVLVAGVATLLCRFVGDPPQWIAYGVGVYAVFSWVQVIKVTDRPIYALIWGDPRMLVAIVAFGSLSVFVYSYGFWVAPYAIRTFGVTKAMAGIELGIPGAFASAIGVLIGGRLSDLWRARDPRGRIFVCMLAIALPLPALLWMFTTAQYETYRLISPVIYLVSSSWVGSAVASYQDLVLPRMRGLAGSTYLLGATMVGLALGPYVTGKVATVTGSLQAGVLTLFLVAPLSLLLLGLTARWAPGLEASKFDRARAAGEPDEPGRATPLPATPL</sequence>
<feature type="transmembrane region" description="Helical" evidence="7">
    <location>
        <begin position="488"/>
        <end position="511"/>
    </location>
</feature>
<dbReference type="SUPFAM" id="SSF103473">
    <property type="entry name" value="MFS general substrate transporter"/>
    <property type="match status" value="1"/>
</dbReference>
<dbReference type="GO" id="GO:0022857">
    <property type="term" value="F:transmembrane transporter activity"/>
    <property type="evidence" value="ECO:0007669"/>
    <property type="project" value="InterPro"/>
</dbReference>